<keyword evidence="6 10" id="KW-0521">NADP</keyword>
<dbReference type="Gene3D" id="1.10.1040.10">
    <property type="entry name" value="N-(1-d-carboxylethyl)-l-norvaline Dehydrogenase, domain 2"/>
    <property type="match status" value="1"/>
</dbReference>
<protein>
    <recommendedName>
        <fullName evidence="4 10">2-dehydropantoate 2-reductase</fullName>
        <ecNumber evidence="3 10">1.1.1.169</ecNumber>
    </recommendedName>
    <alternativeName>
        <fullName evidence="8 10">Ketopantoate reductase</fullName>
    </alternativeName>
</protein>
<dbReference type="EMBL" id="BPFB01000021">
    <property type="protein sequence ID" value="GIU47190.1"/>
    <property type="molecule type" value="Genomic_DNA"/>
</dbReference>
<dbReference type="SUPFAM" id="SSF48179">
    <property type="entry name" value="6-phosphogluconate dehydrogenase C-terminal domain-like"/>
    <property type="match status" value="1"/>
</dbReference>
<dbReference type="Pfam" id="PF02558">
    <property type="entry name" value="ApbA"/>
    <property type="match status" value="1"/>
</dbReference>
<dbReference type="InterPro" id="IPR013752">
    <property type="entry name" value="KPA_reductase"/>
</dbReference>
<feature type="domain" description="Ketopantoate reductase C-terminal" evidence="12">
    <location>
        <begin position="195"/>
        <end position="317"/>
    </location>
</feature>
<dbReference type="NCBIfam" id="TIGR00745">
    <property type="entry name" value="apbA_panE"/>
    <property type="match status" value="1"/>
</dbReference>
<evidence type="ECO:0000256" key="10">
    <source>
        <dbReference type="RuleBase" id="RU362068"/>
    </source>
</evidence>
<accession>A0ABQ4PI07</accession>
<dbReference type="EC" id="1.1.1.169" evidence="3 10"/>
<dbReference type="InterPro" id="IPR050838">
    <property type="entry name" value="Ketopantoate_reductase"/>
</dbReference>
<dbReference type="Proteomes" id="UP000761574">
    <property type="component" value="Unassembled WGS sequence"/>
</dbReference>
<dbReference type="InterPro" id="IPR008927">
    <property type="entry name" value="6-PGluconate_DH-like_C_sf"/>
</dbReference>
<reference evidence="13 14" key="1">
    <citation type="submission" date="2021-05" db="EMBL/GenBank/DDBJ databases">
        <title>Molecular characterization for Shewanella algae harboring chromosomal blaOXA-55-like strains isolated from clinical and environment sample.</title>
        <authorList>
            <person name="Ohama Y."/>
            <person name="Aoki K."/>
            <person name="Harada S."/>
            <person name="Moriya K."/>
            <person name="Ishii Y."/>
            <person name="Tateda K."/>
        </authorList>
    </citation>
    <scope>NUCLEOTIDE SEQUENCE [LARGE SCALE GENOMIC DNA]</scope>
    <source>
        <strain evidence="13 14">LMG 23746</strain>
    </source>
</reference>
<dbReference type="InterPro" id="IPR013328">
    <property type="entry name" value="6PGD_dom2"/>
</dbReference>
<dbReference type="PANTHER" id="PTHR43765">
    <property type="entry name" value="2-DEHYDROPANTOATE 2-REDUCTASE-RELATED"/>
    <property type="match status" value="1"/>
</dbReference>
<organism evidence="13 14">
    <name type="scientific">Shewanella algidipiscicola</name>
    <dbReference type="NCBI Taxonomy" id="614070"/>
    <lineage>
        <taxon>Bacteria</taxon>
        <taxon>Pseudomonadati</taxon>
        <taxon>Pseudomonadota</taxon>
        <taxon>Gammaproteobacteria</taxon>
        <taxon>Alteromonadales</taxon>
        <taxon>Shewanellaceae</taxon>
        <taxon>Shewanella</taxon>
    </lineage>
</organism>
<dbReference type="Gene3D" id="3.40.50.720">
    <property type="entry name" value="NAD(P)-binding Rossmann-like Domain"/>
    <property type="match status" value="1"/>
</dbReference>
<evidence type="ECO:0000256" key="7">
    <source>
        <dbReference type="ARBA" id="ARBA00023002"/>
    </source>
</evidence>
<evidence type="ECO:0000256" key="2">
    <source>
        <dbReference type="ARBA" id="ARBA00007870"/>
    </source>
</evidence>
<sequence>MSPQISSVNQTDSPQPSIAIVGAGAIGQLLFHQLASAGQAPLLIGRQQASTDNRPTLLQFTDLKGVPSTRTAQVIIPNSDEAQADLKHITLLIVCVKAYQVIETLKPLLPRLNRECQLLLLHNGMGPHLALAPYLNGRTLCLGTTSQGALKQQRWQVRQTGAGLTQLELFSGPKLTQTTKTHLLNAIPNSQWCSDIIPMLWQKLAVNIAINPLTAIYQCRNGALAAPQYRHTILGLLDEVILVAQAEQVPLAREPLITRVFDVIHLTANNFSSMYQDIAHRRPTEIDAITGYLIQRAATHGIPTPHNQAIYQQLTTLEQRSN</sequence>
<evidence type="ECO:0000256" key="4">
    <source>
        <dbReference type="ARBA" id="ARBA00019465"/>
    </source>
</evidence>
<gene>
    <name evidence="13" type="primary">panE</name>
    <name evidence="13" type="ORF">TUM4630_20270</name>
</gene>
<evidence type="ECO:0000313" key="13">
    <source>
        <dbReference type="EMBL" id="GIU47190.1"/>
    </source>
</evidence>
<keyword evidence="5 10" id="KW-0566">Pantothenate biosynthesis</keyword>
<comment type="function">
    <text evidence="10">Catalyzes the NADPH-dependent reduction of ketopantoate into pantoic acid.</text>
</comment>
<evidence type="ECO:0000256" key="1">
    <source>
        <dbReference type="ARBA" id="ARBA00004994"/>
    </source>
</evidence>
<keyword evidence="7 10" id="KW-0560">Oxidoreductase</keyword>
<proteinExistence type="inferred from homology"/>
<dbReference type="InterPro" id="IPR036291">
    <property type="entry name" value="NAD(P)-bd_dom_sf"/>
</dbReference>
<dbReference type="Pfam" id="PF08546">
    <property type="entry name" value="ApbA_C"/>
    <property type="match status" value="1"/>
</dbReference>
<evidence type="ECO:0000259" key="11">
    <source>
        <dbReference type="Pfam" id="PF02558"/>
    </source>
</evidence>
<comment type="catalytic activity">
    <reaction evidence="9 10">
        <text>(R)-pantoate + NADP(+) = 2-dehydropantoate + NADPH + H(+)</text>
        <dbReference type="Rhea" id="RHEA:16233"/>
        <dbReference type="ChEBI" id="CHEBI:11561"/>
        <dbReference type="ChEBI" id="CHEBI:15378"/>
        <dbReference type="ChEBI" id="CHEBI:15980"/>
        <dbReference type="ChEBI" id="CHEBI:57783"/>
        <dbReference type="ChEBI" id="CHEBI:58349"/>
        <dbReference type="EC" id="1.1.1.169"/>
    </reaction>
</comment>
<evidence type="ECO:0000256" key="8">
    <source>
        <dbReference type="ARBA" id="ARBA00032024"/>
    </source>
</evidence>
<dbReference type="InterPro" id="IPR003710">
    <property type="entry name" value="ApbA"/>
</dbReference>
<comment type="pathway">
    <text evidence="1 10">Cofactor biosynthesis; (R)-pantothenate biosynthesis; (R)-pantoate from 3-methyl-2-oxobutanoate: step 2/2.</text>
</comment>
<name>A0ABQ4PI07_9GAMM</name>
<dbReference type="SUPFAM" id="SSF51735">
    <property type="entry name" value="NAD(P)-binding Rossmann-fold domains"/>
    <property type="match status" value="1"/>
</dbReference>
<dbReference type="RefSeq" id="WP_220741450.1">
    <property type="nucleotide sequence ID" value="NZ_BPFB01000021.1"/>
</dbReference>
<evidence type="ECO:0000256" key="5">
    <source>
        <dbReference type="ARBA" id="ARBA00022655"/>
    </source>
</evidence>
<keyword evidence="14" id="KW-1185">Reference proteome</keyword>
<evidence type="ECO:0000256" key="3">
    <source>
        <dbReference type="ARBA" id="ARBA00013014"/>
    </source>
</evidence>
<evidence type="ECO:0000256" key="9">
    <source>
        <dbReference type="ARBA" id="ARBA00048793"/>
    </source>
</evidence>
<dbReference type="PANTHER" id="PTHR43765:SF2">
    <property type="entry name" value="2-DEHYDROPANTOATE 2-REDUCTASE"/>
    <property type="match status" value="1"/>
</dbReference>
<dbReference type="InterPro" id="IPR013332">
    <property type="entry name" value="KPR_N"/>
</dbReference>
<evidence type="ECO:0000259" key="12">
    <source>
        <dbReference type="Pfam" id="PF08546"/>
    </source>
</evidence>
<evidence type="ECO:0000313" key="14">
    <source>
        <dbReference type="Proteomes" id="UP000761574"/>
    </source>
</evidence>
<evidence type="ECO:0000256" key="6">
    <source>
        <dbReference type="ARBA" id="ARBA00022857"/>
    </source>
</evidence>
<comment type="similarity">
    <text evidence="2 10">Belongs to the ketopantoate reductase family.</text>
</comment>
<comment type="caution">
    <text evidence="13">The sequence shown here is derived from an EMBL/GenBank/DDBJ whole genome shotgun (WGS) entry which is preliminary data.</text>
</comment>
<feature type="domain" description="Ketopantoate reductase N-terminal" evidence="11">
    <location>
        <begin position="18"/>
        <end position="170"/>
    </location>
</feature>